<dbReference type="RefSeq" id="WP_192878993.1">
    <property type="nucleotide sequence ID" value="NZ_CP031124.1"/>
</dbReference>
<evidence type="ECO:0000259" key="13">
    <source>
        <dbReference type="SMART" id="SM00965"/>
    </source>
</evidence>
<dbReference type="InterPro" id="IPR001775">
    <property type="entry name" value="GspD/PilQ"/>
</dbReference>
<keyword evidence="8" id="KW-0178">Competence</keyword>
<dbReference type="Pfam" id="PF07660">
    <property type="entry name" value="STN"/>
    <property type="match status" value="1"/>
</dbReference>
<comment type="similarity">
    <text evidence="2">Belongs to the bacterial secretin family. PilQ subfamily.</text>
</comment>
<dbReference type="Gene3D" id="3.30.1370.130">
    <property type="match status" value="1"/>
</dbReference>
<comment type="subcellular location">
    <subcellularLocation>
        <location evidence="1 11">Cell outer membrane</location>
    </subcellularLocation>
</comment>
<comment type="function">
    <text evidence="9">Required for type IV pilus biogenesis and competence. Could function as a pore for exit of the pilus but also as a channel for entry of heme and antimicrobial agents and uptake of transforming DNA.</text>
</comment>
<dbReference type="NCBIfam" id="TIGR02515">
    <property type="entry name" value="IV_pilus_PilQ"/>
    <property type="match status" value="1"/>
</dbReference>
<proteinExistence type="inferred from homology"/>
<dbReference type="Pfam" id="PF03958">
    <property type="entry name" value="Secretin_N"/>
    <property type="match status" value="1"/>
</dbReference>
<dbReference type="SMART" id="SM00965">
    <property type="entry name" value="STN"/>
    <property type="match status" value="1"/>
</dbReference>
<feature type="chain" id="PRO_5016683686" description="Type IV pilus biogenesis and competence protein PilQ" evidence="12">
    <location>
        <begin position="28"/>
        <end position="488"/>
    </location>
</feature>
<evidence type="ECO:0000256" key="2">
    <source>
        <dbReference type="ARBA" id="ARBA00006304"/>
    </source>
</evidence>
<evidence type="ECO:0000256" key="5">
    <source>
        <dbReference type="ARBA" id="ARBA00022729"/>
    </source>
</evidence>
<protein>
    <recommendedName>
        <fullName evidence="3">Type IV pilus biogenesis and competence protein PilQ</fullName>
    </recommendedName>
</protein>
<gene>
    <name evidence="14" type="primary">pilQ</name>
    <name evidence="14" type="ORF">DTO96_102327</name>
</gene>
<feature type="signal peptide" evidence="12">
    <location>
        <begin position="1"/>
        <end position="27"/>
    </location>
</feature>
<keyword evidence="15" id="KW-1185">Reference proteome</keyword>
<organism evidence="14 15">
    <name type="scientific">Ephemeroptericola cinctiostellae</name>
    <dbReference type="NCBI Taxonomy" id="2268024"/>
    <lineage>
        <taxon>Bacteria</taxon>
        <taxon>Pseudomonadati</taxon>
        <taxon>Pseudomonadota</taxon>
        <taxon>Betaproteobacteria</taxon>
        <taxon>Burkholderiales</taxon>
        <taxon>Burkholderiaceae</taxon>
        <taxon>Ephemeroptericola</taxon>
    </lineage>
</organism>
<feature type="domain" description="Secretin/TonB short N-terminal" evidence="13">
    <location>
        <begin position="66"/>
        <end position="114"/>
    </location>
</feature>
<dbReference type="Pfam" id="PF00263">
    <property type="entry name" value="Secretin"/>
    <property type="match status" value="1"/>
</dbReference>
<evidence type="ECO:0000256" key="7">
    <source>
        <dbReference type="ARBA" id="ARBA00023237"/>
    </source>
</evidence>
<dbReference type="GO" id="GO:0009306">
    <property type="term" value="P:protein secretion"/>
    <property type="evidence" value="ECO:0007669"/>
    <property type="project" value="InterPro"/>
</dbReference>
<keyword evidence="6" id="KW-0472">Membrane</keyword>
<dbReference type="PRINTS" id="PR00811">
    <property type="entry name" value="BCTERIALGSPD"/>
</dbReference>
<keyword evidence="7" id="KW-0998">Cell outer membrane</keyword>
<dbReference type="GO" id="GO:0009279">
    <property type="term" value="C:cell outer membrane"/>
    <property type="evidence" value="ECO:0007669"/>
    <property type="project" value="UniProtKB-SubCell"/>
</dbReference>
<dbReference type="EMBL" id="CP031124">
    <property type="protein sequence ID" value="AXF86572.1"/>
    <property type="molecule type" value="Genomic_DNA"/>
</dbReference>
<dbReference type="AlphaFoldDB" id="A0A345DDY4"/>
<dbReference type="InterPro" id="IPR005644">
    <property type="entry name" value="NolW-like"/>
</dbReference>
<evidence type="ECO:0000256" key="9">
    <source>
        <dbReference type="ARBA" id="ARBA00024678"/>
    </source>
</evidence>
<dbReference type="Proteomes" id="UP000252182">
    <property type="component" value="Chromosome"/>
</dbReference>
<evidence type="ECO:0000256" key="12">
    <source>
        <dbReference type="SAM" id="SignalP"/>
    </source>
</evidence>
<evidence type="ECO:0000256" key="1">
    <source>
        <dbReference type="ARBA" id="ARBA00004442"/>
    </source>
</evidence>
<dbReference type="Gene3D" id="3.30.1370.120">
    <property type="match status" value="1"/>
</dbReference>
<accession>A0A345DDY4</accession>
<dbReference type="InterPro" id="IPR051808">
    <property type="entry name" value="Type_IV_pilus_biogenesis"/>
</dbReference>
<evidence type="ECO:0000256" key="11">
    <source>
        <dbReference type="RuleBase" id="RU004004"/>
    </source>
</evidence>
<reference evidence="15" key="1">
    <citation type="submission" date="2018-07" db="EMBL/GenBank/DDBJ databases">
        <authorList>
            <person name="Kim H."/>
        </authorList>
    </citation>
    <scope>NUCLEOTIDE SEQUENCE [LARGE SCALE GENOMIC DNA]</scope>
    <source>
        <strain evidence="15">F02</strain>
    </source>
</reference>
<dbReference type="GO" id="GO:0030420">
    <property type="term" value="P:establishment of competence for transformation"/>
    <property type="evidence" value="ECO:0007669"/>
    <property type="project" value="UniProtKB-KW"/>
</dbReference>
<evidence type="ECO:0000313" key="15">
    <source>
        <dbReference type="Proteomes" id="UP000252182"/>
    </source>
</evidence>
<dbReference type="PANTHER" id="PTHR30604">
    <property type="entry name" value="PROTEIN TRANSPORT PROTEIN HOFQ"/>
    <property type="match status" value="1"/>
</dbReference>
<comment type="subunit">
    <text evidence="10">Homododecamer. Tetramer of trimer.</text>
</comment>
<keyword evidence="5 12" id="KW-0732">Signal</keyword>
<dbReference type="PANTHER" id="PTHR30604:SF1">
    <property type="entry name" value="DNA UTILIZATION PROTEIN HOFQ"/>
    <property type="match status" value="1"/>
</dbReference>
<dbReference type="PROSITE" id="PS00875">
    <property type="entry name" value="T2SP_D"/>
    <property type="match status" value="1"/>
</dbReference>
<dbReference type="InterPro" id="IPR038591">
    <property type="entry name" value="NolW-like_sf"/>
</dbReference>
<evidence type="ECO:0000256" key="10">
    <source>
        <dbReference type="ARBA" id="ARBA00025897"/>
    </source>
</evidence>
<dbReference type="InterPro" id="IPR004845">
    <property type="entry name" value="T2SS_GspD_CS"/>
</dbReference>
<dbReference type="InterPro" id="IPR011662">
    <property type="entry name" value="Secretin/TonB_short_N"/>
</dbReference>
<name>A0A345DDY4_9BURK</name>
<evidence type="ECO:0000256" key="8">
    <source>
        <dbReference type="ARBA" id="ARBA00023287"/>
    </source>
</evidence>
<evidence type="ECO:0000256" key="4">
    <source>
        <dbReference type="ARBA" id="ARBA00022448"/>
    </source>
</evidence>
<evidence type="ECO:0000256" key="3">
    <source>
        <dbReference type="ARBA" id="ARBA00014124"/>
    </source>
</evidence>
<dbReference type="KEGG" id="hyf:DTO96_102327"/>
<keyword evidence="4 11" id="KW-0813">Transport</keyword>
<evidence type="ECO:0000313" key="14">
    <source>
        <dbReference type="EMBL" id="AXF86572.1"/>
    </source>
</evidence>
<sequence>MTGVHHSKKWQSVLLLTLLGLSSAAWSQAVNVPISSLNAIQKRMAFSFQDVPARALLQVLGETAGVNIVADDSVTGNITLNLKDATWQEALDVIARSKHLRVEQDKNTYFVRGEGFELGNGSGAANTSDGIYRSPEVIELQYQKAEEVGKMINTDGKSFLSNGGAVIWDNRTNQLVMMDTPDRVNQMRQVMRKMDMPSRQVLIEARIVEAEDSFSRSLGVKLGFNNASHSGFTTITDPLDSSKTISVPVRSGVTVGSTLSNVLGATGQTSDTTVGNMINFPALSNSSGTSAANFALSLYSSGLSQFVNLEVSALETDGKGKIISSPRVVTSNNVAAVIEQGTEIPYQQQANSSGATTVSFRKASLKLEVTPQITPKGDVVMDVDVAKDSVGTLTSAGYTINTKHVKTKVKVENGGTVVIGGIYQESTGNTVEKVPLLGDLPLLGNLFKTTNKSTSKTELLIFLTPYVLDEQGHPLAVSNTTLLAQPEK</sequence>
<evidence type="ECO:0000256" key="6">
    <source>
        <dbReference type="ARBA" id="ARBA00023136"/>
    </source>
</evidence>
<dbReference type="InterPro" id="IPR013355">
    <property type="entry name" value="Pilus_4_PilQ"/>
</dbReference>
<dbReference type="InterPro" id="IPR004846">
    <property type="entry name" value="T2SS/T3SS_dom"/>
</dbReference>